<feature type="transmembrane region" description="Helical" evidence="1">
    <location>
        <begin position="12"/>
        <end position="35"/>
    </location>
</feature>
<gene>
    <name evidence="2" type="ORF">CLV72_107374</name>
</gene>
<name>A0A2T0PZ99_9ACTN</name>
<evidence type="ECO:0000256" key="1">
    <source>
        <dbReference type="SAM" id="Phobius"/>
    </source>
</evidence>
<evidence type="ECO:0000313" key="2">
    <source>
        <dbReference type="EMBL" id="PRX96851.1"/>
    </source>
</evidence>
<organism evidence="2 3">
    <name type="scientific">Allonocardiopsis opalescens</name>
    <dbReference type="NCBI Taxonomy" id="1144618"/>
    <lineage>
        <taxon>Bacteria</taxon>
        <taxon>Bacillati</taxon>
        <taxon>Actinomycetota</taxon>
        <taxon>Actinomycetes</taxon>
        <taxon>Streptosporangiales</taxon>
        <taxon>Allonocardiopsis</taxon>
    </lineage>
</organism>
<protein>
    <submittedName>
        <fullName evidence="2">Uncharacterized protein</fullName>
    </submittedName>
</protein>
<proteinExistence type="predicted"/>
<dbReference type="Proteomes" id="UP000237846">
    <property type="component" value="Unassembled WGS sequence"/>
</dbReference>
<dbReference type="AlphaFoldDB" id="A0A2T0PZ99"/>
<accession>A0A2T0PZ99</accession>
<dbReference type="EMBL" id="PVZC01000007">
    <property type="protein sequence ID" value="PRX96851.1"/>
    <property type="molecule type" value="Genomic_DNA"/>
</dbReference>
<comment type="caution">
    <text evidence="2">The sequence shown here is derived from an EMBL/GenBank/DDBJ whole genome shotgun (WGS) entry which is preliminary data.</text>
</comment>
<reference evidence="2 3" key="1">
    <citation type="submission" date="2018-03" db="EMBL/GenBank/DDBJ databases">
        <title>Genomic Encyclopedia of Archaeal and Bacterial Type Strains, Phase II (KMG-II): from individual species to whole genera.</title>
        <authorList>
            <person name="Goeker M."/>
        </authorList>
    </citation>
    <scope>NUCLEOTIDE SEQUENCE [LARGE SCALE GENOMIC DNA]</scope>
    <source>
        <strain evidence="2 3">DSM 45601</strain>
    </source>
</reference>
<keyword evidence="1" id="KW-0472">Membrane</keyword>
<keyword evidence="1" id="KW-1133">Transmembrane helix</keyword>
<keyword evidence="1" id="KW-0812">Transmembrane</keyword>
<sequence>MRETRGAPRRIRLPGVLAAPAAFVLTLLTAAWWVADFLLADSGPFRALRIRSERGFGPDGRPLLVLRISNRTLQRTTVTDFGLCERRRPLRGTPRWERTAAELTWHGERPLPWELSGWETEECTVDLGPDGTGPGADLLAESRCYVRGSYGTFRGDAEGFPPLRRGSYGWWRRRLGG</sequence>
<dbReference type="RefSeq" id="WP_106250406.1">
    <property type="nucleotide sequence ID" value="NZ_PVZC01000007.1"/>
</dbReference>
<evidence type="ECO:0000313" key="3">
    <source>
        <dbReference type="Proteomes" id="UP000237846"/>
    </source>
</evidence>
<keyword evidence="3" id="KW-1185">Reference proteome</keyword>